<sequence length="47" mass="4929">MSEKPNPSVPNVRYVPGTHGRICSGTARIQSDTAITGPRAFSSALVT</sequence>
<dbReference type="Proteomes" id="UP000044938">
    <property type="component" value="Unassembled WGS sequence"/>
</dbReference>
<proteinExistence type="predicted"/>
<dbReference type="EMBL" id="CSAJ01000540">
    <property type="protein sequence ID" value="COW84600.1"/>
    <property type="molecule type" value="Genomic_DNA"/>
</dbReference>
<evidence type="ECO:0000313" key="1">
    <source>
        <dbReference type="EMBL" id="COW84600.1"/>
    </source>
</evidence>
<accession>A0A655JFD3</accession>
<name>A0A655JFD3_MYCTX</name>
<dbReference type="AlphaFoldDB" id="A0A655JFD3"/>
<protein>
    <submittedName>
        <fullName evidence="1">Uncharacterized protein</fullName>
    </submittedName>
</protein>
<reference evidence="1 2" key="1">
    <citation type="submission" date="2015-03" db="EMBL/GenBank/DDBJ databases">
        <authorList>
            <consortium name="Pathogen Informatics"/>
        </authorList>
    </citation>
    <scope>NUCLEOTIDE SEQUENCE [LARGE SCALE GENOMIC DNA]</scope>
    <source>
        <strain evidence="1 2">M09401471</strain>
    </source>
</reference>
<gene>
    <name evidence="1" type="ORF">ERS007720_03397</name>
</gene>
<organism evidence="1 2">
    <name type="scientific">Mycobacterium tuberculosis</name>
    <dbReference type="NCBI Taxonomy" id="1773"/>
    <lineage>
        <taxon>Bacteria</taxon>
        <taxon>Bacillati</taxon>
        <taxon>Actinomycetota</taxon>
        <taxon>Actinomycetes</taxon>
        <taxon>Mycobacteriales</taxon>
        <taxon>Mycobacteriaceae</taxon>
        <taxon>Mycobacterium</taxon>
        <taxon>Mycobacterium tuberculosis complex</taxon>
    </lineage>
</organism>
<evidence type="ECO:0000313" key="2">
    <source>
        <dbReference type="Proteomes" id="UP000044938"/>
    </source>
</evidence>